<reference evidence="1" key="1">
    <citation type="submission" date="2024-09" db="EMBL/GenBank/DDBJ databases">
        <title>Black Yeasts Isolated from many extreme environments.</title>
        <authorList>
            <person name="Coleine C."/>
            <person name="Stajich J.E."/>
            <person name="Selbmann L."/>
        </authorList>
    </citation>
    <scope>NUCLEOTIDE SEQUENCE</scope>
    <source>
        <strain evidence="1">CCFEE 5737</strain>
    </source>
</reference>
<accession>A0ACC3DK92</accession>
<comment type="caution">
    <text evidence="1">The sequence shown here is derived from an EMBL/GenBank/DDBJ whole genome shotgun (WGS) entry which is preliminary data.</text>
</comment>
<gene>
    <name evidence="1" type="ORF">LTS18_011503</name>
</gene>
<sequence>MTQRAVGELITVIKEAWSTKQSSLRDEMLRTLILSKAHIAAMLQQPGAASFREDMESLVEILRLDYSRRPEREQLQIDDLIMRPMTATDRKLYPMNSANVTLRMANNRSESQWSVVSLLAFFSVKLDSSPISDDAQHPNQDVDGPRKRSRIARTLDEHLAQLSHPSPAAKLCALQTLALYDQTAGPVDADIQKILDHLTSVLSDPLAALSSWAMIALSTCSTYHNATASRFQEAW</sequence>
<dbReference type="EMBL" id="JAWDJW010003336">
    <property type="protein sequence ID" value="KAK3076980.1"/>
    <property type="molecule type" value="Genomic_DNA"/>
</dbReference>
<keyword evidence="2" id="KW-1185">Reference proteome</keyword>
<name>A0ACC3DK92_9PEZI</name>
<evidence type="ECO:0000313" key="2">
    <source>
        <dbReference type="Proteomes" id="UP001186974"/>
    </source>
</evidence>
<protein>
    <submittedName>
        <fullName evidence="1">Uncharacterized protein</fullName>
    </submittedName>
</protein>
<dbReference type="Proteomes" id="UP001186974">
    <property type="component" value="Unassembled WGS sequence"/>
</dbReference>
<proteinExistence type="predicted"/>
<feature type="non-terminal residue" evidence="1">
    <location>
        <position position="235"/>
    </location>
</feature>
<evidence type="ECO:0000313" key="1">
    <source>
        <dbReference type="EMBL" id="KAK3076980.1"/>
    </source>
</evidence>
<organism evidence="1 2">
    <name type="scientific">Coniosporium uncinatum</name>
    <dbReference type="NCBI Taxonomy" id="93489"/>
    <lineage>
        <taxon>Eukaryota</taxon>
        <taxon>Fungi</taxon>
        <taxon>Dikarya</taxon>
        <taxon>Ascomycota</taxon>
        <taxon>Pezizomycotina</taxon>
        <taxon>Dothideomycetes</taxon>
        <taxon>Dothideomycetes incertae sedis</taxon>
        <taxon>Coniosporium</taxon>
    </lineage>
</organism>